<reference evidence="17 18" key="1">
    <citation type="submission" date="2016-01" db="EMBL/GenBank/DDBJ databases">
        <title>Genome sequencing of Roseivirga echinicomitans KMM 6058.</title>
        <authorList>
            <person name="Selvaratnam C."/>
            <person name="Thevarajoo S."/>
            <person name="Goh K.M."/>
            <person name="Ee R."/>
            <person name="Chan K.-G."/>
            <person name="Chong C.S."/>
        </authorList>
    </citation>
    <scope>NUCLEOTIDE SEQUENCE [LARGE SCALE GENOMIC DNA]</scope>
    <source>
        <strain evidence="17 18">KMM 6058</strain>
    </source>
</reference>
<dbReference type="SUPFAM" id="SSF56059">
    <property type="entry name" value="Glutathione synthetase ATP-binding domain-like"/>
    <property type="match status" value="1"/>
</dbReference>
<comment type="cofactor">
    <cofactor evidence="1">
        <name>Mg(2+)</name>
        <dbReference type="ChEBI" id="CHEBI:18420"/>
    </cofactor>
</comment>
<dbReference type="InterPro" id="IPR006319">
    <property type="entry name" value="PEP_synth"/>
</dbReference>
<dbReference type="Proteomes" id="UP000075615">
    <property type="component" value="Unassembled WGS sequence"/>
</dbReference>
<keyword evidence="12" id="KW-0460">Magnesium</keyword>
<keyword evidence="18" id="KW-1185">Reference proteome</keyword>
<dbReference type="STRING" id="296218.AWN68_12455"/>
<keyword evidence="7" id="KW-0808">Transferase</keyword>
<dbReference type="GO" id="GO:0005524">
    <property type="term" value="F:ATP binding"/>
    <property type="evidence" value="ECO:0007669"/>
    <property type="project" value="UniProtKB-KW"/>
</dbReference>
<evidence type="ECO:0000256" key="4">
    <source>
        <dbReference type="ARBA" id="ARBA00007837"/>
    </source>
</evidence>
<keyword evidence="15" id="KW-0732">Signal</keyword>
<evidence type="ECO:0000256" key="6">
    <source>
        <dbReference type="ARBA" id="ARBA00021623"/>
    </source>
</evidence>
<protein>
    <recommendedName>
        <fullName evidence="6">Phosphoenolpyruvate synthase</fullName>
        <ecNumber evidence="5">2.7.9.2</ecNumber>
    </recommendedName>
    <alternativeName>
        <fullName evidence="13">Pyruvate, water dikinase</fullName>
    </alternativeName>
</protein>
<comment type="pathway">
    <text evidence="3">Carbohydrate biosynthesis; gluconeogenesis.</text>
</comment>
<dbReference type="GO" id="GO:0046872">
    <property type="term" value="F:metal ion binding"/>
    <property type="evidence" value="ECO:0007669"/>
    <property type="project" value="UniProtKB-KW"/>
</dbReference>
<sequence length="967" mass="108480">MRKLLSVLLNCLILGVLISSQAYAQKASNEAIIKMIEAFKKDNRGPYRDIRWFCIDGSVVLPQERCAELGGLQRARYKTEVEALAKTNHIFLGQILAKTKNEDLWDESFQQSRLKQYQLEQFLRANDNGWVNEKAQFYRGAYQTEDEDNWGIEFYTWLLEGDVRIDGHFFLIRQSAKDIPHATENNTSLSVRAISKEIADEYAPFMNLRIKIHGQPEASDIAKVEDFFAKNESKLNEELKGKFKKLTADMKLLFAPVNLSEFQVYIKKVANSSSIKASLNAFITNYANTNSVQERSVSIANLSLEIRNAVEAKLDAKSRLALIDISNKLETLLNQEAANWQPEKLRSQIQKVLTLTKAATGFGYLEKWEGEQLYKDLNWEGSQIRLKELGNYADVARRAVEWGTGMIRTTYFPIMNEYAGFEPLANGFIDEKVRASILLQLGSSASVLGDFFSMQAGFSNSVFKIENQSAMRGLNPGYAMGELVVTNESPETIEVVSNKIYIFNRAPADLKPVAGIATVSEGNLVSHVQLLARNLGIPNAVLSGENLNSLLPYNGKQVFYAVSNKGTVILKLATEMNATEKALFTKTARSEEKIRVPIEEMELSNPKILNLRDVDATFSGKISGPKAANLGQLKKLFPDNVVEGLVIPFSIFRQHFDLPMPQKGMSFWQFLSGTFKSTEQMTKEGKSENEVEKFVLGELETLQVAIKQMPLIPAFEAELKQMFKTVFGTEMGTIPVFIRSDTNMEDLKDFTGAGLNLTLFNVLDASKILQGIKDVWASPYTERSYKWRQKYLLNPENVFPSILIIPSVNADASGVMITKGVGTSSLTDVTVAFNRGVGGAVEGQASETWVIRPNNSYQLLSPSREHEFTYIPKTGGTEKRFTDYKDQILDQDKLASLRSMSKSLLQKLPEVGIKGPYDVELGFHNDKIYLFQVRPFVENKKATTSEFLRSITPTLSDTIVVSLDSKL</sequence>
<comment type="similarity">
    <text evidence="4">Belongs to the PEP-utilizing enzyme family.</text>
</comment>
<gene>
    <name evidence="17" type="ORF">AWN68_12455</name>
</gene>
<dbReference type="EMBL" id="LRDB01000053">
    <property type="protein sequence ID" value="KYG71549.1"/>
    <property type="molecule type" value="Genomic_DNA"/>
</dbReference>
<evidence type="ECO:0000259" key="16">
    <source>
        <dbReference type="Pfam" id="PF01326"/>
    </source>
</evidence>
<evidence type="ECO:0000256" key="5">
    <source>
        <dbReference type="ARBA" id="ARBA00011996"/>
    </source>
</evidence>
<dbReference type="Pfam" id="PF01326">
    <property type="entry name" value="PPDK_N"/>
    <property type="match status" value="1"/>
</dbReference>
<accession>A0A150WYI8</accession>
<evidence type="ECO:0000256" key="9">
    <source>
        <dbReference type="ARBA" id="ARBA00022741"/>
    </source>
</evidence>
<dbReference type="Gene3D" id="3.30.470.20">
    <property type="entry name" value="ATP-grasp fold, B domain"/>
    <property type="match status" value="1"/>
</dbReference>
<feature type="signal peptide" evidence="15">
    <location>
        <begin position="1"/>
        <end position="24"/>
    </location>
</feature>
<keyword evidence="9" id="KW-0547">Nucleotide-binding</keyword>
<dbReference type="PANTHER" id="PTHR43030">
    <property type="entry name" value="PHOSPHOENOLPYRUVATE SYNTHASE"/>
    <property type="match status" value="1"/>
</dbReference>
<proteinExistence type="inferred from homology"/>
<keyword evidence="10" id="KW-0418">Kinase</keyword>
<keyword evidence="8" id="KW-0479">Metal-binding</keyword>
<dbReference type="InterPro" id="IPR002192">
    <property type="entry name" value="PPDK_AMP/ATP-bd"/>
</dbReference>
<feature type="chain" id="PRO_5007573964" description="Phosphoenolpyruvate synthase" evidence="15">
    <location>
        <begin position="25"/>
        <end position="967"/>
    </location>
</feature>
<dbReference type="OrthoDB" id="9765468at2"/>
<evidence type="ECO:0000256" key="7">
    <source>
        <dbReference type="ARBA" id="ARBA00022679"/>
    </source>
</evidence>
<organism evidence="17 18">
    <name type="scientific">Roseivirga echinicomitans</name>
    <dbReference type="NCBI Taxonomy" id="296218"/>
    <lineage>
        <taxon>Bacteria</taxon>
        <taxon>Pseudomonadati</taxon>
        <taxon>Bacteroidota</taxon>
        <taxon>Cytophagia</taxon>
        <taxon>Cytophagales</taxon>
        <taxon>Roseivirgaceae</taxon>
        <taxon>Roseivirga</taxon>
    </lineage>
</organism>
<evidence type="ECO:0000256" key="12">
    <source>
        <dbReference type="ARBA" id="ARBA00022842"/>
    </source>
</evidence>
<evidence type="ECO:0000256" key="11">
    <source>
        <dbReference type="ARBA" id="ARBA00022840"/>
    </source>
</evidence>
<dbReference type="AlphaFoldDB" id="A0A150WYI8"/>
<dbReference type="Gene3D" id="3.30.1490.20">
    <property type="entry name" value="ATP-grasp fold, A domain"/>
    <property type="match status" value="1"/>
</dbReference>
<evidence type="ECO:0000256" key="15">
    <source>
        <dbReference type="SAM" id="SignalP"/>
    </source>
</evidence>
<evidence type="ECO:0000256" key="3">
    <source>
        <dbReference type="ARBA" id="ARBA00004742"/>
    </source>
</evidence>
<comment type="catalytic activity">
    <reaction evidence="14">
        <text>pyruvate + ATP + H2O = phosphoenolpyruvate + AMP + phosphate + 2 H(+)</text>
        <dbReference type="Rhea" id="RHEA:11364"/>
        <dbReference type="ChEBI" id="CHEBI:15361"/>
        <dbReference type="ChEBI" id="CHEBI:15377"/>
        <dbReference type="ChEBI" id="CHEBI:15378"/>
        <dbReference type="ChEBI" id="CHEBI:30616"/>
        <dbReference type="ChEBI" id="CHEBI:43474"/>
        <dbReference type="ChEBI" id="CHEBI:58702"/>
        <dbReference type="ChEBI" id="CHEBI:456215"/>
        <dbReference type="EC" id="2.7.9.2"/>
    </reaction>
</comment>
<evidence type="ECO:0000256" key="14">
    <source>
        <dbReference type="ARBA" id="ARBA00047700"/>
    </source>
</evidence>
<evidence type="ECO:0000256" key="1">
    <source>
        <dbReference type="ARBA" id="ARBA00001946"/>
    </source>
</evidence>
<evidence type="ECO:0000256" key="13">
    <source>
        <dbReference type="ARBA" id="ARBA00033470"/>
    </source>
</evidence>
<evidence type="ECO:0000256" key="2">
    <source>
        <dbReference type="ARBA" id="ARBA00002988"/>
    </source>
</evidence>
<evidence type="ECO:0000313" key="18">
    <source>
        <dbReference type="Proteomes" id="UP000075615"/>
    </source>
</evidence>
<feature type="domain" description="Pyruvate phosphate dikinase AMP/ATP-binding" evidence="16">
    <location>
        <begin position="689"/>
        <end position="944"/>
    </location>
</feature>
<dbReference type="InterPro" id="IPR013815">
    <property type="entry name" value="ATP_grasp_subdomain_1"/>
</dbReference>
<evidence type="ECO:0000256" key="10">
    <source>
        <dbReference type="ARBA" id="ARBA00022777"/>
    </source>
</evidence>
<name>A0A150WYI8_9BACT</name>
<keyword evidence="11" id="KW-0067">ATP-binding</keyword>
<comment type="function">
    <text evidence="2">Catalyzes the phosphorylation of pyruvate to phosphoenolpyruvate.</text>
</comment>
<comment type="caution">
    <text evidence="17">The sequence shown here is derived from an EMBL/GenBank/DDBJ whole genome shotgun (WGS) entry which is preliminary data.</text>
</comment>
<dbReference type="PANTHER" id="PTHR43030:SF1">
    <property type="entry name" value="PHOSPHOENOLPYRUVATE SYNTHASE"/>
    <property type="match status" value="1"/>
</dbReference>
<keyword evidence="17" id="KW-0670">Pyruvate</keyword>
<dbReference type="RefSeq" id="WP_068419260.1">
    <property type="nucleotide sequence ID" value="NZ_LRDB01000053.1"/>
</dbReference>
<dbReference type="GO" id="GO:0008986">
    <property type="term" value="F:pyruvate, water dikinase activity"/>
    <property type="evidence" value="ECO:0007669"/>
    <property type="project" value="UniProtKB-EC"/>
</dbReference>
<evidence type="ECO:0000313" key="17">
    <source>
        <dbReference type="EMBL" id="KYG71549.1"/>
    </source>
</evidence>
<evidence type="ECO:0000256" key="8">
    <source>
        <dbReference type="ARBA" id="ARBA00022723"/>
    </source>
</evidence>
<dbReference type="EC" id="2.7.9.2" evidence="5"/>